<accession>A0A8J3V428</accession>
<dbReference type="GO" id="GO:0016779">
    <property type="term" value="F:nucleotidyltransferase activity"/>
    <property type="evidence" value="ECO:0007669"/>
    <property type="project" value="UniProtKB-KW"/>
</dbReference>
<dbReference type="GO" id="GO:0016020">
    <property type="term" value="C:membrane"/>
    <property type="evidence" value="ECO:0007669"/>
    <property type="project" value="UniProtKB-SubCell"/>
</dbReference>
<evidence type="ECO:0000256" key="1">
    <source>
        <dbReference type="ARBA" id="ARBA00004167"/>
    </source>
</evidence>
<dbReference type="Pfam" id="PF00581">
    <property type="entry name" value="Rhodanese"/>
    <property type="match status" value="1"/>
</dbReference>
<evidence type="ECO:0000259" key="12">
    <source>
        <dbReference type="PROSITE" id="PS50206"/>
    </source>
</evidence>
<dbReference type="InterPro" id="IPR001763">
    <property type="entry name" value="Rhodanese-like_dom"/>
</dbReference>
<feature type="domain" description="Rhodanese" evidence="12">
    <location>
        <begin position="300"/>
        <end position="390"/>
    </location>
</feature>
<dbReference type="Gene3D" id="3.40.50.720">
    <property type="entry name" value="NAD(P)-binding Rossmann-like Domain"/>
    <property type="match status" value="1"/>
</dbReference>
<dbReference type="CDD" id="cd00158">
    <property type="entry name" value="RHOD"/>
    <property type="match status" value="1"/>
</dbReference>
<dbReference type="EMBL" id="BOOR01000043">
    <property type="protein sequence ID" value="GII57013.1"/>
    <property type="molecule type" value="Genomic_DNA"/>
</dbReference>
<evidence type="ECO:0000256" key="4">
    <source>
        <dbReference type="ARBA" id="ARBA00022695"/>
    </source>
</evidence>
<keyword evidence="5" id="KW-0547">Nucleotide-binding</keyword>
<protein>
    <recommendedName>
        <fullName evidence="11">Probable adenylyltransferase/sulfurtransferase MoeZ</fullName>
    </recommendedName>
</protein>
<dbReference type="InterPro" id="IPR035985">
    <property type="entry name" value="Ubiquitin-activating_enz"/>
</dbReference>
<dbReference type="PANTHER" id="PTHR10953:SF102">
    <property type="entry name" value="ADENYLYLTRANSFERASE AND SULFURTRANSFERASE MOCS3"/>
    <property type="match status" value="1"/>
</dbReference>
<dbReference type="GO" id="GO:0008641">
    <property type="term" value="F:ubiquitin-like modifier activating enzyme activity"/>
    <property type="evidence" value="ECO:0007669"/>
    <property type="project" value="InterPro"/>
</dbReference>
<name>A0A8J3V428_9ACTN</name>
<keyword evidence="14" id="KW-1185">Reference proteome</keyword>
<evidence type="ECO:0000256" key="8">
    <source>
        <dbReference type="ARBA" id="ARBA00023136"/>
    </source>
</evidence>
<gene>
    <name evidence="13" type="ORF">Pth03_54020</name>
</gene>
<dbReference type="Pfam" id="PF00899">
    <property type="entry name" value="ThiF"/>
    <property type="match status" value="1"/>
</dbReference>
<dbReference type="FunFam" id="3.40.50.720:FF:000033">
    <property type="entry name" value="Adenylyltransferase and sulfurtransferase MOCS3"/>
    <property type="match status" value="1"/>
</dbReference>
<dbReference type="GO" id="GO:0005524">
    <property type="term" value="F:ATP binding"/>
    <property type="evidence" value="ECO:0007669"/>
    <property type="project" value="UniProtKB-KW"/>
</dbReference>
<keyword evidence="9" id="KW-0511">Multifunctional enzyme</keyword>
<comment type="subcellular location">
    <subcellularLocation>
        <location evidence="1">Membrane</location>
        <topology evidence="1">Single-pass membrane protein</topology>
    </subcellularLocation>
</comment>
<dbReference type="CDD" id="cd00757">
    <property type="entry name" value="ThiF_MoeB_HesA_family"/>
    <property type="match status" value="1"/>
</dbReference>
<evidence type="ECO:0000256" key="6">
    <source>
        <dbReference type="ARBA" id="ARBA00022840"/>
    </source>
</evidence>
<keyword evidence="8" id="KW-0472">Membrane</keyword>
<evidence type="ECO:0000256" key="2">
    <source>
        <dbReference type="ARBA" id="ARBA00022679"/>
    </source>
</evidence>
<evidence type="ECO:0000256" key="10">
    <source>
        <dbReference type="ARBA" id="ARBA00060757"/>
    </source>
</evidence>
<dbReference type="GO" id="GO:0008146">
    <property type="term" value="F:sulfotransferase activity"/>
    <property type="evidence" value="ECO:0007669"/>
    <property type="project" value="TreeGrafter"/>
</dbReference>
<dbReference type="Proteomes" id="UP000605992">
    <property type="component" value="Unassembled WGS sequence"/>
</dbReference>
<dbReference type="InterPro" id="IPR000594">
    <property type="entry name" value="ThiF_NAD_FAD-bd"/>
</dbReference>
<keyword evidence="3" id="KW-0812">Transmembrane</keyword>
<evidence type="ECO:0000256" key="5">
    <source>
        <dbReference type="ARBA" id="ARBA00022741"/>
    </source>
</evidence>
<reference evidence="13" key="1">
    <citation type="submission" date="2021-01" db="EMBL/GenBank/DDBJ databases">
        <title>Whole genome shotgun sequence of Planotetraspora thailandica NBRC 104271.</title>
        <authorList>
            <person name="Komaki H."/>
            <person name="Tamura T."/>
        </authorList>
    </citation>
    <scope>NUCLEOTIDE SEQUENCE</scope>
    <source>
        <strain evidence="13">NBRC 104271</strain>
    </source>
</reference>
<dbReference type="GO" id="GO:0005829">
    <property type="term" value="C:cytosol"/>
    <property type="evidence" value="ECO:0007669"/>
    <property type="project" value="TreeGrafter"/>
</dbReference>
<dbReference type="NCBIfam" id="NF005902">
    <property type="entry name" value="PRK07878.1"/>
    <property type="match status" value="1"/>
</dbReference>
<evidence type="ECO:0000256" key="9">
    <source>
        <dbReference type="ARBA" id="ARBA00023268"/>
    </source>
</evidence>
<evidence type="ECO:0000313" key="14">
    <source>
        <dbReference type="Proteomes" id="UP000605992"/>
    </source>
</evidence>
<dbReference type="Gene3D" id="3.40.250.10">
    <property type="entry name" value="Rhodanese-like domain"/>
    <property type="match status" value="1"/>
</dbReference>
<evidence type="ECO:0000256" key="3">
    <source>
        <dbReference type="ARBA" id="ARBA00022692"/>
    </source>
</evidence>
<evidence type="ECO:0000313" key="13">
    <source>
        <dbReference type="EMBL" id="GII57013.1"/>
    </source>
</evidence>
<keyword evidence="2" id="KW-0808">Transferase</keyword>
<dbReference type="NCBIfam" id="NF004281">
    <property type="entry name" value="PRK05690.1"/>
    <property type="match status" value="1"/>
</dbReference>
<dbReference type="SUPFAM" id="SSF69572">
    <property type="entry name" value="Activating enzymes of the ubiquitin-like proteins"/>
    <property type="match status" value="1"/>
</dbReference>
<evidence type="ECO:0000256" key="11">
    <source>
        <dbReference type="ARBA" id="ARBA00067503"/>
    </source>
</evidence>
<dbReference type="AlphaFoldDB" id="A0A8J3V428"/>
<dbReference type="InterPro" id="IPR036873">
    <property type="entry name" value="Rhodanese-like_dom_sf"/>
</dbReference>
<keyword evidence="4 13" id="KW-0548">Nucleotidyltransferase</keyword>
<dbReference type="PROSITE" id="PS50206">
    <property type="entry name" value="RHODANESE_3"/>
    <property type="match status" value="1"/>
</dbReference>
<organism evidence="13 14">
    <name type="scientific">Planotetraspora thailandica</name>
    <dbReference type="NCBI Taxonomy" id="487172"/>
    <lineage>
        <taxon>Bacteria</taxon>
        <taxon>Bacillati</taxon>
        <taxon>Actinomycetota</taxon>
        <taxon>Actinomycetes</taxon>
        <taxon>Streptosporangiales</taxon>
        <taxon>Streptosporangiaceae</taxon>
        <taxon>Planotetraspora</taxon>
    </lineage>
</organism>
<evidence type="ECO:0000256" key="7">
    <source>
        <dbReference type="ARBA" id="ARBA00022989"/>
    </source>
</evidence>
<keyword evidence="6" id="KW-0067">ATP-binding</keyword>
<dbReference type="PANTHER" id="PTHR10953">
    <property type="entry name" value="UBIQUITIN-ACTIVATING ENZYME E1"/>
    <property type="match status" value="1"/>
</dbReference>
<comment type="similarity">
    <text evidence="10">In the N-terminal section; belongs to the HesA/MoeB/ThiF family.</text>
</comment>
<dbReference type="SMART" id="SM00450">
    <property type="entry name" value="RHOD"/>
    <property type="match status" value="1"/>
</dbReference>
<dbReference type="RefSeq" id="WP_203947140.1">
    <property type="nucleotide sequence ID" value="NZ_BOOR01000043.1"/>
</dbReference>
<dbReference type="FunFam" id="3.40.250.10:FF:000025">
    <property type="entry name" value="Molybdopterin biosynthesis MoeZ"/>
    <property type="match status" value="1"/>
</dbReference>
<sequence length="392" mass="41982">MSLPPLVEPAAELSVDEVRRYSRHLIIPDVGMAGQKRLKNAKVLCVGAGGLGSPALLYLAAAGVGTLGIVDFDIVDESNLQRQIIHGQSDVGRLKAESAAASVREVNPNVNVVIHNVALTNDNVMDIFSGYDLIVDGTDNFATRYMVNDAAVLLGKPYVWGSIYRFDGQASVFWAEHGPCYRCLYPEPPPPGMVPSCAEGGVLGVLCASIGSIQVNEAIKLITGIGEPLVGRLMIYDALEMKYRDVKVRKDPECPLCGKNPSITELIDYEAFCGTISDEAQQAAAGSTITAAELRDMQERGDNIYLIDVREQNEYEIVNIPGAVLIPKGEFLNGSALEGLPQDKKIVVHCKSGGRSAEVLAVLKNAGFSDAVHVGGGVLSWIKTVDPSLPTY</sequence>
<dbReference type="InterPro" id="IPR045886">
    <property type="entry name" value="ThiF/MoeB/HesA"/>
</dbReference>
<dbReference type="GO" id="GO:0004792">
    <property type="term" value="F:thiosulfate-cyanide sulfurtransferase activity"/>
    <property type="evidence" value="ECO:0007669"/>
    <property type="project" value="TreeGrafter"/>
</dbReference>
<proteinExistence type="inferred from homology"/>
<comment type="caution">
    <text evidence="13">The sequence shown here is derived from an EMBL/GenBank/DDBJ whole genome shotgun (WGS) entry which is preliminary data.</text>
</comment>
<keyword evidence="7" id="KW-1133">Transmembrane helix</keyword>